<keyword evidence="1" id="KW-0472">Membrane</keyword>
<reference evidence="3" key="1">
    <citation type="submission" date="2019-08" db="EMBL/GenBank/DDBJ databases">
        <authorList>
            <person name="Kucharzyk K."/>
            <person name="Murdoch R.W."/>
            <person name="Higgins S."/>
            <person name="Loffler F."/>
        </authorList>
    </citation>
    <scope>NUCLEOTIDE SEQUENCE</scope>
</reference>
<keyword evidence="1" id="KW-0812">Transmembrane</keyword>
<dbReference type="EMBL" id="VSSQ01023114">
    <property type="protein sequence ID" value="MPM69844.1"/>
    <property type="molecule type" value="Genomic_DNA"/>
</dbReference>
<dbReference type="GO" id="GO:0000270">
    <property type="term" value="P:peptidoglycan metabolic process"/>
    <property type="evidence" value="ECO:0007669"/>
    <property type="project" value="InterPro"/>
</dbReference>
<name>A0A645C7B3_9ZZZZ</name>
<dbReference type="PANTHER" id="PTHR37423">
    <property type="entry name" value="SOLUBLE LYTIC MUREIN TRANSGLYCOSYLASE-RELATED"/>
    <property type="match status" value="1"/>
</dbReference>
<organism evidence="3">
    <name type="scientific">bioreactor metagenome</name>
    <dbReference type="NCBI Taxonomy" id="1076179"/>
    <lineage>
        <taxon>unclassified sequences</taxon>
        <taxon>metagenomes</taxon>
        <taxon>ecological metagenomes</taxon>
    </lineage>
</organism>
<dbReference type="PANTHER" id="PTHR37423:SF2">
    <property type="entry name" value="MEMBRANE-BOUND LYTIC MUREIN TRANSGLYCOSYLASE C"/>
    <property type="match status" value="1"/>
</dbReference>
<gene>
    <name evidence="3" type="primary">mltC_11</name>
    <name evidence="3" type="ORF">SDC9_116792</name>
</gene>
<dbReference type="SUPFAM" id="SSF53955">
    <property type="entry name" value="Lysozyme-like"/>
    <property type="match status" value="1"/>
</dbReference>
<proteinExistence type="predicted"/>
<evidence type="ECO:0000313" key="3">
    <source>
        <dbReference type="EMBL" id="MPM69844.1"/>
    </source>
</evidence>
<dbReference type="Gene3D" id="1.10.530.10">
    <property type="match status" value="1"/>
</dbReference>
<dbReference type="AlphaFoldDB" id="A0A645C7B3"/>
<evidence type="ECO:0000256" key="1">
    <source>
        <dbReference type="SAM" id="Phobius"/>
    </source>
</evidence>
<dbReference type="Pfam" id="PF01464">
    <property type="entry name" value="SLT"/>
    <property type="match status" value="1"/>
</dbReference>
<evidence type="ECO:0000259" key="2">
    <source>
        <dbReference type="Pfam" id="PF01464"/>
    </source>
</evidence>
<protein>
    <submittedName>
        <fullName evidence="3">Membrane-bound lytic murein transglycosylase C</fullName>
    </submittedName>
</protein>
<dbReference type="CDD" id="cd16896">
    <property type="entry name" value="LT_Slt70-like"/>
    <property type="match status" value="1"/>
</dbReference>
<accession>A0A645C7B3</accession>
<dbReference type="GO" id="GO:0016020">
    <property type="term" value="C:membrane"/>
    <property type="evidence" value="ECO:0007669"/>
    <property type="project" value="InterPro"/>
</dbReference>
<feature type="transmembrane region" description="Helical" evidence="1">
    <location>
        <begin position="21"/>
        <end position="47"/>
    </location>
</feature>
<dbReference type="GO" id="GO:0008933">
    <property type="term" value="F:peptidoglycan lytic transglycosylase activity"/>
    <property type="evidence" value="ECO:0007669"/>
    <property type="project" value="InterPro"/>
</dbReference>
<dbReference type="InterPro" id="IPR000189">
    <property type="entry name" value="Transglyc_AS"/>
</dbReference>
<feature type="domain" description="Transglycosylase SLT" evidence="2">
    <location>
        <begin position="66"/>
        <end position="181"/>
    </location>
</feature>
<sequence>MSLNVEKRRRKKSGKQQKKLTSMQIAVIVLGAILLLGALGFGGYVWYQEDQYQKALEKYPVAYTDLILKFATQYQLDPYLVQSIIRCESSNDPNAVSRVGAIGLMQIMPDTGEWIGHKIDPELAYSLDMLTNPEINVEYGCWYLNFLSERFDDNTMEIIAAYNAGHGTVKNWLEDARFSKDGELLTIPYEDTAKYYENVMTAYENYTTLYPDLFTTKTQSAAVVGG</sequence>
<keyword evidence="1" id="KW-1133">Transmembrane helix</keyword>
<dbReference type="InterPro" id="IPR008258">
    <property type="entry name" value="Transglycosylase_SLT_dom_1"/>
</dbReference>
<comment type="caution">
    <text evidence="3">The sequence shown here is derived from an EMBL/GenBank/DDBJ whole genome shotgun (WGS) entry which is preliminary data.</text>
</comment>
<dbReference type="InterPro" id="IPR023346">
    <property type="entry name" value="Lysozyme-like_dom_sf"/>
</dbReference>
<dbReference type="PROSITE" id="PS00922">
    <property type="entry name" value="TRANSGLYCOSYLASE"/>
    <property type="match status" value="1"/>
</dbReference>